<keyword evidence="5" id="KW-0238">DNA-binding</keyword>
<evidence type="ECO:0000313" key="10">
    <source>
        <dbReference type="EMBL" id="QQK46724.1"/>
    </source>
</evidence>
<reference evidence="10 11" key="1">
    <citation type="submission" date="2020-08" db="EMBL/GenBank/DDBJ databases">
        <title>The completed genome sequence of the pathogenic ascomycete fungus Penicillium digitatum.</title>
        <authorList>
            <person name="Wang M."/>
        </authorList>
    </citation>
    <scope>NUCLEOTIDE SEQUENCE [LARGE SCALE GENOMIC DNA]</scope>
    <source>
        <strain evidence="10 11">PdW03</strain>
    </source>
</reference>
<dbReference type="Gene3D" id="4.10.240.10">
    <property type="entry name" value="Zn(2)-C6 fungal-type DNA-binding domain"/>
    <property type="match status" value="1"/>
</dbReference>
<dbReference type="InterPro" id="IPR052202">
    <property type="entry name" value="Yeast_MetPath_Reg"/>
</dbReference>
<accession>A0A7T6XSP9</accession>
<gene>
    <name evidence="10" type="ORF">Pdw03_1622</name>
</gene>
<feature type="compositionally biased region" description="Polar residues" evidence="8">
    <location>
        <begin position="92"/>
        <end position="110"/>
    </location>
</feature>
<evidence type="ECO:0000256" key="1">
    <source>
        <dbReference type="ARBA" id="ARBA00004123"/>
    </source>
</evidence>
<dbReference type="AlphaFoldDB" id="A0A7T6XSP9"/>
<evidence type="ECO:0000259" key="9">
    <source>
        <dbReference type="PROSITE" id="PS50048"/>
    </source>
</evidence>
<protein>
    <submittedName>
        <fullName evidence="10">Pyruvate/Phosphoenolpyruvate kinase</fullName>
    </submittedName>
</protein>
<dbReference type="PANTHER" id="PTHR47782:SF12">
    <property type="entry name" value="ZN(II)2CYS6 TRANSCRIPTION FACTOR (EUROFUNG)"/>
    <property type="match status" value="1"/>
</dbReference>
<evidence type="ECO:0000256" key="7">
    <source>
        <dbReference type="ARBA" id="ARBA00023242"/>
    </source>
</evidence>
<dbReference type="PROSITE" id="PS00463">
    <property type="entry name" value="ZN2_CY6_FUNGAL_1"/>
    <property type="match status" value="1"/>
</dbReference>
<evidence type="ECO:0000256" key="3">
    <source>
        <dbReference type="ARBA" id="ARBA00022833"/>
    </source>
</evidence>
<sequence>MFICLGMTPLRHLFMSQGGTTHLDRRSPSACFYCRSQKVKCSGGQPCAKCVSSRRTCVFPSRERVVTIPESYVRRLESEIAQLRQPSHDSQRVVTHTSDQLTTPWRNGSPEQGLLPERLFENSTTEHFVRKLKNVYSTPTQDKSGVSSLPMTSTPDVAEFPANNVQSVTSDYT</sequence>
<evidence type="ECO:0000256" key="4">
    <source>
        <dbReference type="ARBA" id="ARBA00023015"/>
    </source>
</evidence>
<dbReference type="GO" id="GO:0008270">
    <property type="term" value="F:zinc ion binding"/>
    <property type="evidence" value="ECO:0007669"/>
    <property type="project" value="InterPro"/>
</dbReference>
<dbReference type="EMBL" id="CP060778">
    <property type="protein sequence ID" value="QQK46724.1"/>
    <property type="molecule type" value="Genomic_DNA"/>
</dbReference>
<dbReference type="RefSeq" id="XP_065957681.1">
    <property type="nucleotide sequence ID" value="XM_066099954.1"/>
</dbReference>
<keyword evidence="4" id="KW-0805">Transcription regulation</keyword>
<name>A0A7T6XSP9_PENDI</name>
<evidence type="ECO:0000313" key="11">
    <source>
        <dbReference type="Proteomes" id="UP000595662"/>
    </source>
</evidence>
<feature type="compositionally biased region" description="Polar residues" evidence="8">
    <location>
        <begin position="137"/>
        <end position="155"/>
    </location>
</feature>
<feature type="compositionally biased region" description="Polar residues" evidence="8">
    <location>
        <begin position="163"/>
        <end position="173"/>
    </location>
</feature>
<comment type="subcellular location">
    <subcellularLocation>
        <location evidence="1">Nucleus</location>
    </subcellularLocation>
</comment>
<dbReference type="GO" id="GO:0043565">
    <property type="term" value="F:sequence-specific DNA binding"/>
    <property type="evidence" value="ECO:0007669"/>
    <property type="project" value="TreeGrafter"/>
</dbReference>
<keyword evidence="10" id="KW-0808">Transferase</keyword>
<dbReference type="GeneID" id="90952292"/>
<keyword evidence="10" id="KW-0418">Kinase</keyword>
<keyword evidence="2" id="KW-0479">Metal-binding</keyword>
<keyword evidence="6" id="KW-0804">Transcription</keyword>
<dbReference type="InterPro" id="IPR036864">
    <property type="entry name" value="Zn2-C6_fun-type_DNA-bd_sf"/>
</dbReference>
<evidence type="ECO:0000256" key="2">
    <source>
        <dbReference type="ARBA" id="ARBA00022723"/>
    </source>
</evidence>
<dbReference type="GO" id="GO:0016301">
    <property type="term" value="F:kinase activity"/>
    <property type="evidence" value="ECO:0007669"/>
    <property type="project" value="UniProtKB-KW"/>
</dbReference>
<dbReference type="InterPro" id="IPR001138">
    <property type="entry name" value="Zn2Cys6_DnaBD"/>
</dbReference>
<feature type="region of interest" description="Disordered" evidence="8">
    <location>
        <begin position="85"/>
        <end position="114"/>
    </location>
</feature>
<dbReference type="PROSITE" id="PS50048">
    <property type="entry name" value="ZN2_CY6_FUNGAL_2"/>
    <property type="match status" value="1"/>
</dbReference>
<dbReference type="GO" id="GO:0000981">
    <property type="term" value="F:DNA-binding transcription factor activity, RNA polymerase II-specific"/>
    <property type="evidence" value="ECO:0007669"/>
    <property type="project" value="InterPro"/>
</dbReference>
<dbReference type="SUPFAM" id="SSF57701">
    <property type="entry name" value="Zn2/Cys6 DNA-binding domain"/>
    <property type="match status" value="1"/>
</dbReference>
<evidence type="ECO:0000256" key="5">
    <source>
        <dbReference type="ARBA" id="ARBA00023125"/>
    </source>
</evidence>
<evidence type="ECO:0000256" key="6">
    <source>
        <dbReference type="ARBA" id="ARBA00023163"/>
    </source>
</evidence>
<dbReference type="CDD" id="cd00067">
    <property type="entry name" value="GAL4"/>
    <property type="match status" value="1"/>
</dbReference>
<dbReference type="Proteomes" id="UP000595662">
    <property type="component" value="Chromosome 5"/>
</dbReference>
<feature type="domain" description="Zn(2)-C6 fungal-type" evidence="9">
    <location>
        <begin position="30"/>
        <end position="59"/>
    </location>
</feature>
<dbReference type="SMART" id="SM00066">
    <property type="entry name" value="GAL4"/>
    <property type="match status" value="1"/>
</dbReference>
<proteinExistence type="predicted"/>
<dbReference type="GO" id="GO:0005634">
    <property type="term" value="C:nucleus"/>
    <property type="evidence" value="ECO:0007669"/>
    <property type="project" value="UniProtKB-SubCell"/>
</dbReference>
<evidence type="ECO:0000256" key="8">
    <source>
        <dbReference type="SAM" id="MobiDB-lite"/>
    </source>
</evidence>
<dbReference type="PANTHER" id="PTHR47782">
    <property type="entry name" value="ZN(II)2CYS6 TRANSCRIPTION FACTOR (EUROFUNG)-RELATED"/>
    <property type="match status" value="1"/>
</dbReference>
<feature type="region of interest" description="Disordered" evidence="8">
    <location>
        <begin position="137"/>
        <end position="173"/>
    </location>
</feature>
<keyword evidence="7" id="KW-0539">Nucleus</keyword>
<dbReference type="Pfam" id="PF00172">
    <property type="entry name" value="Zn_clus"/>
    <property type="match status" value="1"/>
</dbReference>
<keyword evidence="3" id="KW-0862">Zinc</keyword>
<dbReference type="GO" id="GO:0045944">
    <property type="term" value="P:positive regulation of transcription by RNA polymerase II"/>
    <property type="evidence" value="ECO:0007669"/>
    <property type="project" value="TreeGrafter"/>
</dbReference>
<keyword evidence="10" id="KW-0670">Pyruvate</keyword>
<organism evidence="10 11">
    <name type="scientific">Penicillium digitatum</name>
    <name type="common">Green mold</name>
    <dbReference type="NCBI Taxonomy" id="36651"/>
    <lineage>
        <taxon>Eukaryota</taxon>
        <taxon>Fungi</taxon>
        <taxon>Dikarya</taxon>
        <taxon>Ascomycota</taxon>
        <taxon>Pezizomycotina</taxon>
        <taxon>Eurotiomycetes</taxon>
        <taxon>Eurotiomycetidae</taxon>
        <taxon>Eurotiales</taxon>
        <taxon>Aspergillaceae</taxon>
        <taxon>Penicillium</taxon>
    </lineage>
</organism>